<feature type="compositionally biased region" description="Gly residues" evidence="1">
    <location>
        <begin position="481"/>
        <end position="495"/>
    </location>
</feature>
<dbReference type="PANTHER" id="PTHR31212:SF5">
    <property type="entry name" value="ISOCHORISMATASE FAMILY PROTEIN FAMILY (AFU_ORTHOLOGUE AFUA_3G14500)"/>
    <property type="match status" value="1"/>
</dbReference>
<feature type="region of interest" description="Disordered" evidence="1">
    <location>
        <begin position="475"/>
        <end position="501"/>
    </location>
</feature>
<accession>A0A446BV91</accession>
<dbReference type="GO" id="GO:0006307">
    <property type="term" value="P:DNA alkylation repair"/>
    <property type="evidence" value="ECO:0007669"/>
    <property type="project" value="InterPro"/>
</dbReference>
<feature type="region of interest" description="Disordered" evidence="1">
    <location>
        <begin position="151"/>
        <end position="210"/>
    </location>
</feature>
<sequence length="647" mass="67665">MADQPAPVVSEPLCEGDTTIITNVLPPDLAADAFERLLEEVSWAGMSHMGGEVPRRIAVQGAVAEDGSMPVYRHPADESPPLLPFSPTVLRIKEEVEKHLGHPVNHVLIQHYRTGNDYISEHSDKTLDIVPGSFIANVSLGAERTMVFRTKRPPKEDDDNNNDNHSAATTQQSPSAPATTTTPDSNDDGANQPPQPSKQPADNHPTAAAAARTTVRAPLPHNSLCRMGLATNARWLHAIRQDKRAERDKTAAELSHGGARISLTFRQIGTFIDGDSAQPQRIWGQGAVAKARADARPVVNGQTDEAARLLRAFGAENNRAAFDWRRWYGAGFDVLHMGTPKRWFASHVSSSASSSVNPNGSRGGGEGAIANTRVALALAELGVGCARGSVEGAPVRFEDNNNYSNDPGRRPAAVAGAPVVVEGHASVLRYLDAVYGPGRRCDQMPPAEVARRVVRLERALDLLGRWTAVLGEAGLSVRDGSGSGGGGGGGGGGDEGAASKEQTETVVRLLGDELAVWDGWAAEEAAAATPTTTTTAAAAAAAMPTSAGGDSKSPSKTGSDAAASSNSASFFIAGGSQPSPADFALWPVLHDMVAVCGSGVLDSHHHLARYYAAFGARSAVAKALAVPGALQPRGQAQTQAQAKAESE</sequence>
<evidence type="ECO:0000313" key="4">
    <source>
        <dbReference type="Proteomes" id="UP000289323"/>
    </source>
</evidence>
<dbReference type="EMBL" id="OUUZ01000018">
    <property type="protein sequence ID" value="SPQ26414.1"/>
    <property type="molecule type" value="Genomic_DNA"/>
</dbReference>
<name>A0A446BV91_9PEZI</name>
<organism evidence="3 4">
    <name type="scientific">Thermothielavioides terrestris</name>
    <dbReference type="NCBI Taxonomy" id="2587410"/>
    <lineage>
        <taxon>Eukaryota</taxon>
        <taxon>Fungi</taxon>
        <taxon>Dikarya</taxon>
        <taxon>Ascomycota</taxon>
        <taxon>Pezizomycotina</taxon>
        <taxon>Sordariomycetes</taxon>
        <taxon>Sordariomycetidae</taxon>
        <taxon>Sordariales</taxon>
        <taxon>Chaetomiaceae</taxon>
        <taxon>Thermothielavioides</taxon>
    </lineage>
</organism>
<protein>
    <submittedName>
        <fullName evidence="3">9db93328-245a-48bb-987a-703e27a3fd45</fullName>
    </submittedName>
</protein>
<evidence type="ECO:0000256" key="1">
    <source>
        <dbReference type="SAM" id="MobiDB-lite"/>
    </source>
</evidence>
<dbReference type="InterPro" id="IPR027450">
    <property type="entry name" value="AlkB-like"/>
</dbReference>
<dbReference type="InterPro" id="IPR005123">
    <property type="entry name" value="Oxoglu/Fe-dep_dioxygenase_dom"/>
</dbReference>
<dbReference type="InterPro" id="IPR032854">
    <property type="entry name" value="ALKBH3"/>
</dbReference>
<proteinExistence type="predicted"/>
<dbReference type="PROSITE" id="PS51471">
    <property type="entry name" value="FE2OG_OXY"/>
    <property type="match status" value="1"/>
</dbReference>
<dbReference type="InterPro" id="IPR036282">
    <property type="entry name" value="Glutathione-S-Trfase_C_sf"/>
</dbReference>
<feature type="domain" description="Fe2OG dioxygenase" evidence="2">
    <location>
        <begin position="103"/>
        <end position="269"/>
    </location>
</feature>
<feature type="compositionally biased region" description="Low complexity" evidence="1">
    <location>
        <begin position="526"/>
        <end position="547"/>
    </location>
</feature>
<dbReference type="Pfam" id="PF13532">
    <property type="entry name" value="2OG-FeII_Oxy_2"/>
    <property type="match status" value="1"/>
</dbReference>
<dbReference type="GO" id="GO:0051213">
    <property type="term" value="F:dioxygenase activity"/>
    <property type="evidence" value="ECO:0007669"/>
    <property type="project" value="InterPro"/>
</dbReference>
<dbReference type="SUPFAM" id="SSF47616">
    <property type="entry name" value="GST C-terminal domain-like"/>
    <property type="match status" value="1"/>
</dbReference>
<dbReference type="InterPro" id="IPR037151">
    <property type="entry name" value="AlkB-like_sf"/>
</dbReference>
<feature type="region of interest" description="Disordered" evidence="1">
    <location>
        <begin position="526"/>
        <end position="560"/>
    </location>
</feature>
<dbReference type="AlphaFoldDB" id="A0A446BV91"/>
<feature type="compositionally biased region" description="Low complexity" evidence="1">
    <location>
        <begin position="163"/>
        <end position="183"/>
    </location>
</feature>
<dbReference type="PANTHER" id="PTHR31212">
    <property type="entry name" value="ALPHA-KETOGLUTARATE-DEPENDENT DIOXYGENASE ALKB HOMOLOG 3"/>
    <property type="match status" value="1"/>
</dbReference>
<gene>
    <name evidence="3" type="ORF">TT172_LOCUS8833</name>
</gene>
<reference evidence="3 4" key="1">
    <citation type="submission" date="2018-04" db="EMBL/GenBank/DDBJ databases">
        <authorList>
            <person name="Huttner S."/>
            <person name="Dainat J."/>
        </authorList>
    </citation>
    <scope>NUCLEOTIDE SEQUENCE [LARGE SCALE GENOMIC DNA]</scope>
</reference>
<dbReference type="Proteomes" id="UP000289323">
    <property type="component" value="Unassembled WGS sequence"/>
</dbReference>
<dbReference type="Gene3D" id="2.60.120.590">
    <property type="entry name" value="Alpha-ketoglutarate-dependent dioxygenase AlkB-like"/>
    <property type="match status" value="1"/>
</dbReference>
<evidence type="ECO:0000313" key="3">
    <source>
        <dbReference type="EMBL" id="SPQ26414.1"/>
    </source>
</evidence>
<evidence type="ECO:0000259" key="2">
    <source>
        <dbReference type="PROSITE" id="PS51471"/>
    </source>
</evidence>
<dbReference type="SUPFAM" id="SSF51197">
    <property type="entry name" value="Clavaminate synthase-like"/>
    <property type="match status" value="1"/>
</dbReference>